<dbReference type="AlphaFoldDB" id="A0A4Y3RMW1"/>
<reference evidence="13 14" key="1">
    <citation type="submission" date="2019-06" db="EMBL/GenBank/DDBJ databases">
        <title>Whole genome shotgun sequence of Streptomyces gardneri NBRC 12865.</title>
        <authorList>
            <person name="Hosoyama A."/>
            <person name="Uohara A."/>
            <person name="Ohji S."/>
            <person name="Ichikawa N."/>
        </authorList>
    </citation>
    <scope>NUCLEOTIDE SEQUENCE [LARGE SCALE GENOMIC DNA]</scope>
    <source>
        <strain evidence="13 14">NBRC 12865</strain>
    </source>
</reference>
<dbReference type="EC" id="2.1.1.77" evidence="3"/>
<keyword evidence="7" id="KW-0808">Transferase</keyword>
<evidence type="ECO:0000256" key="10">
    <source>
        <dbReference type="ARBA" id="ARBA00031323"/>
    </source>
</evidence>
<evidence type="ECO:0000313" key="13">
    <source>
        <dbReference type="EMBL" id="GEB57150.1"/>
    </source>
</evidence>
<sequence length="463" mass="49614">MDWQIHAKRLANEVARPGSHWEAAVADTPRHLLVPRWYERDPAVGGRVVRDGTADPHTWLAAAYSDTTLVTRVGTLHADDAAPGTVVTTGAATSSSTEPGLVVKMYRHAELVDGSRTLVTTGTGYGTALACHRLGPDLVTSVDIDPYLVTTAANRLASIGLHPKTAVCDLTQGPLPGEYDRIVSTVSVPTIPAAWLQALRPGGRLVTTITSTGLILYADKTPDGGAVGRTSFEPASFMGPRQGDDYEETVPPSVWKEAKNADGEVTTSCHLLVFVPETWSIRSMLQLHTPGIEHRHRWHPDRSHTVWMTHPDGSLGPRPRCCPPGSPHRAPGRPTPPVGPPGGHPRPPQLARGTSRIRGPGHHHTRRRHHPHPRRLDGHCVASSPVPRTSSANPATCPWTAPLPRSSGPSTAANPASPGLSPNHSPWQARLVPAPRIGHYDAGHRVNEAQPLPWAQHPLPGAG</sequence>
<dbReference type="PANTHER" id="PTHR11579">
    <property type="entry name" value="PROTEIN-L-ISOASPARTATE O-METHYLTRANSFERASE"/>
    <property type="match status" value="1"/>
</dbReference>
<dbReference type="CDD" id="cd02440">
    <property type="entry name" value="AdoMet_MTases"/>
    <property type="match status" value="1"/>
</dbReference>
<accession>A0A4Y3RMW1</accession>
<evidence type="ECO:0000256" key="8">
    <source>
        <dbReference type="ARBA" id="ARBA00022691"/>
    </source>
</evidence>
<comment type="caution">
    <text evidence="13">The sequence shown here is derived from an EMBL/GenBank/DDBJ whole genome shotgun (WGS) entry which is preliminary data.</text>
</comment>
<keyword evidence="8" id="KW-0949">S-adenosyl-L-methionine</keyword>
<keyword evidence="6" id="KW-0489">Methyltransferase</keyword>
<feature type="compositionally biased region" description="Pro residues" evidence="12">
    <location>
        <begin position="333"/>
        <end position="348"/>
    </location>
</feature>
<evidence type="ECO:0000313" key="14">
    <source>
        <dbReference type="Proteomes" id="UP000315226"/>
    </source>
</evidence>
<comment type="similarity">
    <text evidence="2">Belongs to the methyltransferase superfamily. L-isoaspartyl/D-aspartyl protein methyltransferase family.</text>
</comment>
<feature type="compositionally biased region" description="Polar residues" evidence="12">
    <location>
        <begin position="407"/>
        <end position="426"/>
    </location>
</feature>
<dbReference type="Proteomes" id="UP000315226">
    <property type="component" value="Unassembled WGS sequence"/>
</dbReference>
<evidence type="ECO:0000256" key="9">
    <source>
        <dbReference type="ARBA" id="ARBA00030757"/>
    </source>
</evidence>
<name>A0A4Y3RMW1_9ACTN</name>
<feature type="region of interest" description="Disordered" evidence="12">
    <location>
        <begin position="317"/>
        <end position="463"/>
    </location>
</feature>
<dbReference type="InterPro" id="IPR000682">
    <property type="entry name" value="PCMT"/>
</dbReference>
<dbReference type="Gene3D" id="3.40.50.150">
    <property type="entry name" value="Vaccinia Virus protein VP39"/>
    <property type="match status" value="1"/>
</dbReference>
<evidence type="ECO:0000256" key="3">
    <source>
        <dbReference type="ARBA" id="ARBA00011890"/>
    </source>
</evidence>
<evidence type="ECO:0000256" key="11">
    <source>
        <dbReference type="ARBA" id="ARBA00031350"/>
    </source>
</evidence>
<feature type="compositionally biased region" description="Basic and acidic residues" evidence="12">
    <location>
        <begin position="438"/>
        <end position="447"/>
    </location>
</feature>
<dbReference type="InterPro" id="IPR029063">
    <property type="entry name" value="SAM-dependent_MTases_sf"/>
</dbReference>
<dbReference type="GO" id="GO:0032259">
    <property type="term" value="P:methylation"/>
    <property type="evidence" value="ECO:0007669"/>
    <property type="project" value="UniProtKB-KW"/>
</dbReference>
<protein>
    <recommendedName>
        <fullName evidence="4">Protein-L-isoaspartate O-methyltransferase</fullName>
        <ecNumber evidence="3">2.1.1.77</ecNumber>
    </recommendedName>
    <alternativeName>
        <fullName evidence="11">L-isoaspartyl protein carboxyl methyltransferase</fullName>
    </alternativeName>
    <alternativeName>
        <fullName evidence="9">Protein L-isoaspartyl methyltransferase</fullName>
    </alternativeName>
    <alternativeName>
        <fullName evidence="10">Protein-beta-aspartate methyltransferase</fullName>
    </alternativeName>
</protein>
<keyword evidence="5" id="KW-0963">Cytoplasm</keyword>
<dbReference type="EMBL" id="BJMN01000015">
    <property type="protein sequence ID" value="GEB57150.1"/>
    <property type="molecule type" value="Genomic_DNA"/>
</dbReference>
<keyword evidence="14" id="KW-1185">Reference proteome</keyword>
<dbReference type="SUPFAM" id="SSF53335">
    <property type="entry name" value="S-adenosyl-L-methionine-dependent methyltransferases"/>
    <property type="match status" value="1"/>
</dbReference>
<evidence type="ECO:0000256" key="2">
    <source>
        <dbReference type="ARBA" id="ARBA00005369"/>
    </source>
</evidence>
<organism evidence="13 14">
    <name type="scientific">Streptomyces gardneri</name>
    <dbReference type="NCBI Taxonomy" id="66892"/>
    <lineage>
        <taxon>Bacteria</taxon>
        <taxon>Bacillati</taxon>
        <taxon>Actinomycetota</taxon>
        <taxon>Actinomycetes</taxon>
        <taxon>Kitasatosporales</taxon>
        <taxon>Streptomycetaceae</taxon>
        <taxon>Streptomyces</taxon>
    </lineage>
</organism>
<dbReference type="RefSeq" id="WP_308699050.1">
    <property type="nucleotide sequence ID" value="NZ_BJMN01000015.1"/>
</dbReference>
<dbReference type="Pfam" id="PF01135">
    <property type="entry name" value="PCMT"/>
    <property type="match status" value="1"/>
</dbReference>
<proteinExistence type="inferred from homology"/>
<evidence type="ECO:0000256" key="5">
    <source>
        <dbReference type="ARBA" id="ARBA00022490"/>
    </source>
</evidence>
<evidence type="ECO:0000256" key="6">
    <source>
        <dbReference type="ARBA" id="ARBA00022603"/>
    </source>
</evidence>
<evidence type="ECO:0000256" key="4">
    <source>
        <dbReference type="ARBA" id="ARBA00013346"/>
    </source>
</evidence>
<gene>
    <name evidence="13" type="ORF">SGA01_27550</name>
</gene>
<dbReference type="PANTHER" id="PTHR11579:SF0">
    <property type="entry name" value="PROTEIN-L-ISOASPARTATE(D-ASPARTATE) O-METHYLTRANSFERASE"/>
    <property type="match status" value="1"/>
</dbReference>
<evidence type="ECO:0000256" key="1">
    <source>
        <dbReference type="ARBA" id="ARBA00004496"/>
    </source>
</evidence>
<feature type="compositionally biased region" description="Basic residues" evidence="12">
    <location>
        <begin position="359"/>
        <end position="373"/>
    </location>
</feature>
<comment type="subcellular location">
    <subcellularLocation>
        <location evidence="1">Cytoplasm</location>
    </subcellularLocation>
</comment>
<evidence type="ECO:0000256" key="7">
    <source>
        <dbReference type="ARBA" id="ARBA00022679"/>
    </source>
</evidence>
<evidence type="ECO:0000256" key="12">
    <source>
        <dbReference type="SAM" id="MobiDB-lite"/>
    </source>
</evidence>
<dbReference type="GO" id="GO:0005737">
    <property type="term" value="C:cytoplasm"/>
    <property type="evidence" value="ECO:0007669"/>
    <property type="project" value="UniProtKB-SubCell"/>
</dbReference>
<dbReference type="GO" id="GO:0004719">
    <property type="term" value="F:protein-L-isoaspartate (D-aspartate) O-methyltransferase activity"/>
    <property type="evidence" value="ECO:0007669"/>
    <property type="project" value="UniProtKB-EC"/>
</dbReference>